<dbReference type="EMBL" id="OX451735">
    <property type="protein sequence ID" value="CAI8592461.1"/>
    <property type="molecule type" value="Genomic_DNA"/>
</dbReference>
<feature type="transmembrane region" description="Helical" evidence="2">
    <location>
        <begin position="114"/>
        <end position="134"/>
    </location>
</feature>
<gene>
    <name evidence="4" type="ORF">VFH_I040880</name>
</gene>
<keyword evidence="2" id="KW-1133">Transmembrane helix</keyword>
<feature type="chain" id="PRO_5043695857" evidence="3">
    <location>
        <begin position="23"/>
        <end position="155"/>
    </location>
</feature>
<keyword evidence="5" id="KW-1185">Reference proteome</keyword>
<dbReference type="Proteomes" id="UP001157006">
    <property type="component" value="Chromosome 1S"/>
</dbReference>
<dbReference type="PANTHER" id="PTHR36721:SF8">
    <property type="entry name" value="EARLY NODULIN-20-LIKE"/>
    <property type="match status" value="1"/>
</dbReference>
<evidence type="ECO:0000256" key="3">
    <source>
        <dbReference type="SAM" id="SignalP"/>
    </source>
</evidence>
<feature type="signal peptide" evidence="3">
    <location>
        <begin position="1"/>
        <end position="22"/>
    </location>
</feature>
<keyword evidence="3" id="KW-0732">Signal</keyword>
<reference evidence="4 5" key="1">
    <citation type="submission" date="2023-01" db="EMBL/GenBank/DDBJ databases">
        <authorList>
            <person name="Kreplak J."/>
        </authorList>
    </citation>
    <scope>NUCLEOTIDE SEQUENCE [LARGE SCALE GENOMIC DNA]</scope>
</reference>
<feature type="region of interest" description="Disordered" evidence="1">
    <location>
        <begin position="22"/>
        <end position="110"/>
    </location>
</feature>
<evidence type="ECO:0000256" key="1">
    <source>
        <dbReference type="SAM" id="MobiDB-lite"/>
    </source>
</evidence>
<evidence type="ECO:0000313" key="4">
    <source>
        <dbReference type="EMBL" id="CAI8592461.1"/>
    </source>
</evidence>
<evidence type="ECO:0000313" key="5">
    <source>
        <dbReference type="Proteomes" id="UP001157006"/>
    </source>
</evidence>
<protein>
    <submittedName>
        <fullName evidence="4">Uncharacterized protein</fullName>
    </submittedName>
</protein>
<evidence type="ECO:0000256" key="2">
    <source>
        <dbReference type="SAM" id="Phobius"/>
    </source>
</evidence>
<organism evidence="4 5">
    <name type="scientific">Vicia faba</name>
    <name type="common">Broad bean</name>
    <name type="synonym">Faba vulgaris</name>
    <dbReference type="NCBI Taxonomy" id="3906"/>
    <lineage>
        <taxon>Eukaryota</taxon>
        <taxon>Viridiplantae</taxon>
        <taxon>Streptophyta</taxon>
        <taxon>Embryophyta</taxon>
        <taxon>Tracheophyta</taxon>
        <taxon>Spermatophyta</taxon>
        <taxon>Magnoliopsida</taxon>
        <taxon>eudicotyledons</taxon>
        <taxon>Gunneridae</taxon>
        <taxon>Pentapetalae</taxon>
        <taxon>rosids</taxon>
        <taxon>fabids</taxon>
        <taxon>Fabales</taxon>
        <taxon>Fabaceae</taxon>
        <taxon>Papilionoideae</taxon>
        <taxon>50 kb inversion clade</taxon>
        <taxon>NPAAA clade</taxon>
        <taxon>Hologalegina</taxon>
        <taxon>IRL clade</taxon>
        <taxon>Fabeae</taxon>
        <taxon>Vicia</taxon>
    </lineage>
</organism>
<keyword evidence="2" id="KW-0812">Transmembrane</keyword>
<accession>A0AAV0Z339</accession>
<proteinExistence type="predicted"/>
<dbReference type="PANTHER" id="PTHR36721">
    <property type="entry name" value="PROLINE-RICH FAMILY PROTEIN"/>
    <property type="match status" value="1"/>
</dbReference>
<name>A0AAV0Z339_VICFA</name>
<dbReference type="AlphaFoldDB" id="A0AAV0Z339"/>
<sequence length="155" mass="16582">MARTRLFFFPLILLTLSLHVNADSSPSPSPPQSPFLSPADTPYPSPSQQSPADTPSPYSPLDLSPPAPPPLNPTPVSTTPAPSPEDSTLINHIGLDEKIDDDSSAEGMSGSKKAGIAIGIIVAASVLMLAGMVYKKRKQNLQRNQYNYGVRRDIM</sequence>
<keyword evidence="2" id="KW-0472">Membrane</keyword>
<feature type="compositionally biased region" description="Pro residues" evidence="1">
    <location>
        <begin position="63"/>
        <end position="73"/>
    </location>
</feature>